<dbReference type="OrthoDB" id="272512at2759"/>
<keyword evidence="1" id="KW-1133">Transmembrane helix</keyword>
<organism evidence="2 3">
    <name type="scientific">Candida verbasci</name>
    <dbReference type="NCBI Taxonomy" id="1227364"/>
    <lineage>
        <taxon>Eukaryota</taxon>
        <taxon>Fungi</taxon>
        <taxon>Dikarya</taxon>
        <taxon>Ascomycota</taxon>
        <taxon>Saccharomycotina</taxon>
        <taxon>Pichiomycetes</taxon>
        <taxon>Debaryomycetaceae</taxon>
        <taxon>Candida/Lodderomyces clade</taxon>
        <taxon>Candida</taxon>
    </lineage>
</organism>
<evidence type="ECO:0000313" key="2">
    <source>
        <dbReference type="EMBL" id="CAI5757622.1"/>
    </source>
</evidence>
<gene>
    <name evidence="2" type="ORF">CANVERA_P2136</name>
</gene>
<comment type="caution">
    <text evidence="2">The sequence shown here is derived from an EMBL/GenBank/DDBJ whole genome shotgun (WGS) entry which is preliminary data.</text>
</comment>
<evidence type="ECO:0000313" key="3">
    <source>
        <dbReference type="Proteomes" id="UP001152885"/>
    </source>
</evidence>
<keyword evidence="3" id="KW-1185">Reference proteome</keyword>
<accession>A0A9W4TVF7</accession>
<dbReference type="EMBL" id="CANTUO010000002">
    <property type="protein sequence ID" value="CAI5757622.1"/>
    <property type="molecule type" value="Genomic_DNA"/>
</dbReference>
<protein>
    <recommendedName>
        <fullName evidence="4">Phospholipid/glycerol acyltransferase domain-containing protein</fullName>
    </recommendedName>
</protein>
<feature type="transmembrane region" description="Helical" evidence="1">
    <location>
        <begin position="36"/>
        <end position="60"/>
    </location>
</feature>
<keyword evidence="1" id="KW-0812">Transmembrane</keyword>
<sequence length="286" mass="33082">MEKFSTWRDKGTGISPFIPTEIPTFGKKNTSVQTTISIISLLPIFLIKLPFLIFFTLTYSITGLNVLLKFIIQVLFGFNFDFSVDGVKRSQVAKLESYKPKVGNLIITNYATPLDGFIFKLFSGRDIVILVPDKSGDLYKYTPCQLWNFTFDSSIKGELVTELSKYKNSIVFLLVEGTSSNNKSILPFINLNPKYELDQFNIKSLIYKVSPNYFTMPIPYISKIKYLFELITNISKKQIKLKIYNYEKLDFGKIKHSYELNSLNSVKLNIDDKEKFVDYYFNYDVK</sequence>
<evidence type="ECO:0000256" key="1">
    <source>
        <dbReference type="SAM" id="Phobius"/>
    </source>
</evidence>
<name>A0A9W4TVF7_9ASCO</name>
<proteinExistence type="predicted"/>
<reference evidence="2" key="1">
    <citation type="submission" date="2022-12" db="EMBL/GenBank/DDBJ databases">
        <authorList>
            <person name="Brejova B."/>
        </authorList>
    </citation>
    <scope>NUCLEOTIDE SEQUENCE</scope>
</reference>
<dbReference type="Proteomes" id="UP001152885">
    <property type="component" value="Unassembled WGS sequence"/>
</dbReference>
<evidence type="ECO:0008006" key="4">
    <source>
        <dbReference type="Google" id="ProtNLM"/>
    </source>
</evidence>
<dbReference type="AlphaFoldDB" id="A0A9W4TVF7"/>
<keyword evidence="1" id="KW-0472">Membrane</keyword>